<evidence type="ECO:0000256" key="1">
    <source>
        <dbReference type="SAM" id="MobiDB-lite"/>
    </source>
</evidence>
<dbReference type="EMBL" id="JAAGAX010000001">
    <property type="protein sequence ID" value="KAF2325735.1"/>
    <property type="molecule type" value="Genomic_DNA"/>
</dbReference>
<organism evidence="2 3">
    <name type="scientific">Hevea brasiliensis</name>
    <name type="common">Para rubber tree</name>
    <name type="synonym">Siphonia brasiliensis</name>
    <dbReference type="NCBI Taxonomy" id="3981"/>
    <lineage>
        <taxon>Eukaryota</taxon>
        <taxon>Viridiplantae</taxon>
        <taxon>Streptophyta</taxon>
        <taxon>Embryophyta</taxon>
        <taxon>Tracheophyta</taxon>
        <taxon>Spermatophyta</taxon>
        <taxon>Magnoliopsida</taxon>
        <taxon>eudicotyledons</taxon>
        <taxon>Gunneridae</taxon>
        <taxon>Pentapetalae</taxon>
        <taxon>rosids</taxon>
        <taxon>fabids</taxon>
        <taxon>Malpighiales</taxon>
        <taxon>Euphorbiaceae</taxon>
        <taxon>Crotonoideae</taxon>
        <taxon>Micrandreae</taxon>
        <taxon>Hevea</taxon>
    </lineage>
</organism>
<feature type="compositionally biased region" description="Polar residues" evidence="1">
    <location>
        <begin position="1"/>
        <end position="10"/>
    </location>
</feature>
<dbReference type="Proteomes" id="UP000467840">
    <property type="component" value="Chromosome 5"/>
</dbReference>
<feature type="compositionally biased region" description="Polar residues" evidence="1">
    <location>
        <begin position="26"/>
        <end position="41"/>
    </location>
</feature>
<sequence length="105" mass="11344">METKSKSPNAKENPPPVVEKDESSAKDNNASATTVNSNVGSQVPVAEAVKKDAGKEWNSPASATYLHPLPCTRQPRSTKGDQFPVFRSLQESRQISKLTLSSKFG</sequence>
<evidence type="ECO:0000313" key="2">
    <source>
        <dbReference type="EMBL" id="KAF2325735.1"/>
    </source>
</evidence>
<dbReference type="PANTHER" id="PTHR35746">
    <property type="entry name" value="PENTATRICOPEPTIDE REPEAT (PPR) SUPERFAMILY PROTEIN"/>
    <property type="match status" value="1"/>
</dbReference>
<name>A0A6A6NKL8_HEVBR</name>
<feature type="region of interest" description="Disordered" evidence="1">
    <location>
        <begin position="1"/>
        <end position="81"/>
    </location>
</feature>
<comment type="caution">
    <text evidence="2">The sequence shown here is derived from an EMBL/GenBank/DDBJ whole genome shotgun (WGS) entry which is preliminary data.</text>
</comment>
<dbReference type="AlphaFoldDB" id="A0A6A6NKL8"/>
<proteinExistence type="predicted"/>
<accession>A0A6A6NKL8</accession>
<dbReference type="PANTHER" id="PTHR35746:SF1">
    <property type="entry name" value="PENTATRICOPEPTIDE REPEAT (PPR) SUPERFAMILY PROTEIN"/>
    <property type="match status" value="1"/>
</dbReference>
<protein>
    <submittedName>
        <fullName evidence="2">Uncharacterized protein</fullName>
    </submittedName>
</protein>
<evidence type="ECO:0000313" key="3">
    <source>
        <dbReference type="Proteomes" id="UP000467840"/>
    </source>
</evidence>
<keyword evidence="3" id="KW-1185">Reference proteome</keyword>
<gene>
    <name evidence="2" type="ORF">GH714_034515</name>
</gene>
<reference evidence="2 3" key="1">
    <citation type="journal article" date="2020" name="Mol. Plant">
        <title>The Chromosome-Based Rubber Tree Genome Provides New Insights into Spurge Genome Evolution and Rubber Biosynthesis.</title>
        <authorList>
            <person name="Liu J."/>
            <person name="Shi C."/>
            <person name="Shi C.C."/>
            <person name="Li W."/>
            <person name="Zhang Q.J."/>
            <person name="Zhang Y."/>
            <person name="Li K."/>
            <person name="Lu H.F."/>
            <person name="Shi C."/>
            <person name="Zhu S.T."/>
            <person name="Xiao Z.Y."/>
            <person name="Nan H."/>
            <person name="Yue Y."/>
            <person name="Zhu X.G."/>
            <person name="Wu Y."/>
            <person name="Hong X.N."/>
            <person name="Fan G.Y."/>
            <person name="Tong Y."/>
            <person name="Zhang D."/>
            <person name="Mao C.L."/>
            <person name="Liu Y.L."/>
            <person name="Hao S.J."/>
            <person name="Liu W.Q."/>
            <person name="Lv M.Q."/>
            <person name="Zhang H.B."/>
            <person name="Liu Y."/>
            <person name="Hu-Tang G.R."/>
            <person name="Wang J.P."/>
            <person name="Wang J.H."/>
            <person name="Sun Y.H."/>
            <person name="Ni S.B."/>
            <person name="Chen W.B."/>
            <person name="Zhang X.C."/>
            <person name="Jiao Y.N."/>
            <person name="Eichler E.E."/>
            <person name="Li G.H."/>
            <person name="Liu X."/>
            <person name="Gao L.Z."/>
        </authorList>
    </citation>
    <scope>NUCLEOTIDE SEQUENCE [LARGE SCALE GENOMIC DNA]</scope>
    <source>
        <strain evidence="3">cv. GT1</strain>
        <tissue evidence="2">Leaf</tissue>
    </source>
</reference>